<evidence type="ECO:0000256" key="11">
    <source>
        <dbReference type="ARBA" id="ARBA00022801"/>
    </source>
</evidence>
<evidence type="ECO:0000256" key="17">
    <source>
        <dbReference type="ARBA" id="ARBA00032888"/>
    </source>
</evidence>
<proteinExistence type="inferred from homology"/>
<evidence type="ECO:0000256" key="10">
    <source>
        <dbReference type="ARBA" id="ARBA00022692"/>
    </source>
</evidence>
<comment type="caution">
    <text evidence="20">The sequence shown here is derived from an EMBL/GenBank/DDBJ whole genome shotgun (WGS) entry which is preliminary data.</text>
</comment>
<dbReference type="EC" id="3.6.1.26" evidence="6"/>
<evidence type="ECO:0000256" key="19">
    <source>
        <dbReference type="SAM" id="MobiDB-lite"/>
    </source>
</evidence>
<evidence type="ECO:0000313" key="21">
    <source>
        <dbReference type="Proteomes" id="UP000289784"/>
    </source>
</evidence>
<comment type="catalytic activity">
    <reaction evidence="1">
        <text>a CDP-1,2-diacyl-sn-glycerol + H2O = a 1,2-diacyl-sn-glycero-3-phosphate + CMP + 2 H(+)</text>
        <dbReference type="Rhea" id="RHEA:15221"/>
        <dbReference type="ChEBI" id="CHEBI:15377"/>
        <dbReference type="ChEBI" id="CHEBI:15378"/>
        <dbReference type="ChEBI" id="CHEBI:58332"/>
        <dbReference type="ChEBI" id="CHEBI:58608"/>
        <dbReference type="ChEBI" id="CHEBI:60377"/>
        <dbReference type="EC" id="3.6.1.26"/>
    </reaction>
</comment>
<dbReference type="Pfam" id="PF02611">
    <property type="entry name" value="CDH"/>
    <property type="match status" value="1"/>
</dbReference>
<dbReference type="InterPro" id="IPR003763">
    <property type="entry name" value="CDP-diacylglyc_Pase"/>
</dbReference>
<keyword evidence="21" id="KW-1185">Reference proteome</keyword>
<comment type="similarity">
    <text evidence="5">Belongs to the Cdh family.</text>
</comment>
<evidence type="ECO:0000313" key="20">
    <source>
        <dbReference type="EMBL" id="RXR08295.1"/>
    </source>
</evidence>
<evidence type="ECO:0000256" key="2">
    <source>
        <dbReference type="ARBA" id="ARBA00004162"/>
    </source>
</evidence>
<evidence type="ECO:0000256" key="1">
    <source>
        <dbReference type="ARBA" id="ARBA00001007"/>
    </source>
</evidence>
<keyword evidence="12" id="KW-1133">Transmembrane helix</keyword>
<dbReference type="Gene3D" id="3.30.428.30">
    <property type="entry name" value="HIT family - CDH-like"/>
    <property type="match status" value="1"/>
</dbReference>
<gene>
    <name evidence="20" type="ORF">EPA99_00210</name>
</gene>
<keyword evidence="9" id="KW-0444">Lipid biosynthesis</keyword>
<organism evidence="20 21">
    <name type="scientific">Pseudoxanthomonas composti</name>
    <dbReference type="NCBI Taxonomy" id="2137479"/>
    <lineage>
        <taxon>Bacteria</taxon>
        <taxon>Pseudomonadati</taxon>
        <taxon>Pseudomonadota</taxon>
        <taxon>Gammaproteobacteria</taxon>
        <taxon>Lysobacterales</taxon>
        <taxon>Lysobacteraceae</taxon>
        <taxon>Pseudoxanthomonas</taxon>
    </lineage>
</organism>
<keyword evidence="14" id="KW-0472">Membrane</keyword>
<evidence type="ECO:0000256" key="13">
    <source>
        <dbReference type="ARBA" id="ARBA00023098"/>
    </source>
</evidence>
<keyword evidence="11" id="KW-0378">Hydrolase</keyword>
<evidence type="ECO:0000256" key="9">
    <source>
        <dbReference type="ARBA" id="ARBA00022516"/>
    </source>
</evidence>
<dbReference type="Proteomes" id="UP000289784">
    <property type="component" value="Unassembled WGS sequence"/>
</dbReference>
<dbReference type="PIRSF" id="PIRSF001273">
    <property type="entry name" value="CDH"/>
    <property type="match status" value="1"/>
</dbReference>
<protein>
    <recommendedName>
        <fullName evidence="7">CDP-diacylglycerol pyrophosphatase</fullName>
        <ecNumber evidence="6">3.6.1.26</ecNumber>
    </recommendedName>
    <alternativeName>
        <fullName evidence="17">CDP-diacylglycerol phosphatidylhydrolase</fullName>
    </alternativeName>
    <alternativeName>
        <fullName evidence="18">CDP-diglyceride hydrolase</fullName>
    </alternativeName>
</protein>
<dbReference type="GO" id="GO:0005886">
    <property type="term" value="C:plasma membrane"/>
    <property type="evidence" value="ECO:0007669"/>
    <property type="project" value="UniProtKB-SubCell"/>
</dbReference>
<keyword evidence="10" id="KW-0812">Transmembrane</keyword>
<evidence type="ECO:0000256" key="4">
    <source>
        <dbReference type="ARBA" id="ARBA00005189"/>
    </source>
</evidence>
<dbReference type="UniPathway" id="UPA00609">
    <property type="reaction ID" value="UER00664"/>
</dbReference>
<comment type="subcellular location">
    <subcellularLocation>
        <location evidence="2">Cell membrane</location>
        <topology evidence="2">Single-pass membrane protein</topology>
    </subcellularLocation>
</comment>
<evidence type="ECO:0000256" key="14">
    <source>
        <dbReference type="ARBA" id="ARBA00023136"/>
    </source>
</evidence>
<dbReference type="EMBL" id="SAWZ01000001">
    <property type="protein sequence ID" value="RXR08295.1"/>
    <property type="molecule type" value="Genomic_DNA"/>
</dbReference>
<reference evidence="20 21" key="1">
    <citation type="submission" date="2019-01" db="EMBL/GenBank/DDBJ databases">
        <title>Pseudoxanthomonas composti sp. nov., isolated from compost.</title>
        <authorList>
            <person name="Yang G."/>
        </authorList>
    </citation>
    <scope>NUCLEOTIDE SEQUENCE [LARGE SCALE GENOMIC DNA]</scope>
    <source>
        <strain evidence="20 21">GSS15</strain>
    </source>
</reference>
<dbReference type="SUPFAM" id="SSF54197">
    <property type="entry name" value="HIT-like"/>
    <property type="match status" value="1"/>
</dbReference>
<evidence type="ECO:0000256" key="12">
    <source>
        <dbReference type="ARBA" id="ARBA00022989"/>
    </source>
</evidence>
<comment type="pathway">
    <text evidence="3">Phospholipid metabolism; CDP-diacylglycerol degradation; phosphatidate from CDP-diacylglycerol: step 1/1.</text>
</comment>
<evidence type="ECO:0000256" key="8">
    <source>
        <dbReference type="ARBA" id="ARBA00022475"/>
    </source>
</evidence>
<dbReference type="RefSeq" id="WP_129469187.1">
    <property type="nucleotide sequence ID" value="NZ_SAWZ01000001.1"/>
</dbReference>
<evidence type="ECO:0000256" key="18">
    <source>
        <dbReference type="ARBA" id="ARBA00032892"/>
    </source>
</evidence>
<dbReference type="OrthoDB" id="481399at2"/>
<dbReference type="GO" id="GO:0008654">
    <property type="term" value="P:phospholipid biosynthetic process"/>
    <property type="evidence" value="ECO:0007669"/>
    <property type="project" value="UniProtKB-KW"/>
</dbReference>
<evidence type="ECO:0000256" key="6">
    <source>
        <dbReference type="ARBA" id="ARBA00012375"/>
    </source>
</evidence>
<sequence length="273" mass="30216">MPIACSKRWAWPSSKDRTMSRPGWPRPSSFLGLALLAFGVVGQVHARDALWNIVQGPCGQARGNAPVFPCVAVDARQSMRSAVLKDKKGDFQYLLVPLDRVPGMEDPRLGRGVLPNYFAQAWAARGFVEGAAGQGIAREHISLAINSSVARSQDQLHIHIDCLSPDAKRWLATLHPQRFRSGWKAVRPHFKGHRYRAHFVVGAALEQDPFHSLRQAVGGKGLGHRSLAVVGYGRPGLEGFWLLSSRADETRGDRGEGEEIQDHRCSVLDRERH</sequence>
<keyword evidence="16" id="KW-1208">Phospholipid metabolism</keyword>
<accession>A0A4Q1JY76</accession>
<evidence type="ECO:0000256" key="7">
    <source>
        <dbReference type="ARBA" id="ARBA00019608"/>
    </source>
</evidence>
<dbReference type="InterPro" id="IPR036265">
    <property type="entry name" value="HIT-like_sf"/>
</dbReference>
<dbReference type="AlphaFoldDB" id="A0A4Q1JY76"/>
<feature type="region of interest" description="Disordered" evidence="19">
    <location>
        <begin position="250"/>
        <end position="273"/>
    </location>
</feature>
<evidence type="ECO:0000256" key="15">
    <source>
        <dbReference type="ARBA" id="ARBA00023209"/>
    </source>
</evidence>
<evidence type="ECO:0000256" key="16">
    <source>
        <dbReference type="ARBA" id="ARBA00023264"/>
    </source>
</evidence>
<evidence type="ECO:0000256" key="5">
    <source>
        <dbReference type="ARBA" id="ARBA00006435"/>
    </source>
</evidence>
<keyword evidence="8" id="KW-1003">Cell membrane</keyword>
<keyword evidence="13" id="KW-0443">Lipid metabolism</keyword>
<evidence type="ECO:0000256" key="3">
    <source>
        <dbReference type="ARBA" id="ARBA00004927"/>
    </source>
</evidence>
<dbReference type="GO" id="GO:0008715">
    <property type="term" value="F:CDP-diacylglycerol diphosphatase activity"/>
    <property type="evidence" value="ECO:0007669"/>
    <property type="project" value="UniProtKB-EC"/>
</dbReference>
<keyword evidence="15" id="KW-0594">Phospholipid biosynthesis</keyword>
<name>A0A4Q1JY76_9GAMM</name>
<dbReference type="GO" id="GO:0046342">
    <property type="term" value="P:CDP-diacylglycerol catabolic process"/>
    <property type="evidence" value="ECO:0007669"/>
    <property type="project" value="UniProtKB-UniPathway"/>
</dbReference>
<comment type="pathway">
    <text evidence="4">Lipid metabolism.</text>
</comment>